<reference evidence="12" key="1">
    <citation type="journal article" date="2019" name="Int. J. Syst. Evol. Microbiol.">
        <title>The Global Catalogue of Microorganisms (GCM) 10K type strain sequencing project: providing services to taxonomists for standard genome sequencing and annotation.</title>
        <authorList>
            <consortium name="The Broad Institute Genomics Platform"/>
            <consortium name="The Broad Institute Genome Sequencing Center for Infectious Disease"/>
            <person name="Wu L."/>
            <person name="Ma J."/>
        </authorList>
    </citation>
    <scope>NUCLEOTIDE SEQUENCE [LARGE SCALE GENOMIC DNA]</scope>
    <source>
        <strain evidence="12">CGMCC 4.7152</strain>
    </source>
</reference>
<feature type="transmembrane region" description="Helical" evidence="9">
    <location>
        <begin position="150"/>
        <end position="169"/>
    </location>
</feature>
<gene>
    <name evidence="11" type="ORF">ACFPIJ_32345</name>
</gene>
<dbReference type="RefSeq" id="WP_380120622.1">
    <property type="nucleotide sequence ID" value="NZ_JBHSIU010000041.1"/>
</dbReference>
<evidence type="ECO:0000256" key="2">
    <source>
        <dbReference type="ARBA" id="ARBA00012438"/>
    </source>
</evidence>
<dbReference type="Proteomes" id="UP001595912">
    <property type="component" value="Unassembled WGS sequence"/>
</dbReference>
<evidence type="ECO:0000256" key="6">
    <source>
        <dbReference type="ARBA" id="ARBA00022777"/>
    </source>
</evidence>
<dbReference type="SMART" id="SM00387">
    <property type="entry name" value="HATPase_c"/>
    <property type="match status" value="1"/>
</dbReference>
<keyword evidence="4" id="KW-0808">Transferase</keyword>
<dbReference type="EMBL" id="JBHSIU010000041">
    <property type="protein sequence ID" value="MFC5002514.1"/>
    <property type="molecule type" value="Genomic_DNA"/>
</dbReference>
<dbReference type="InterPro" id="IPR036890">
    <property type="entry name" value="HATPase_C_sf"/>
</dbReference>
<dbReference type="PANTHER" id="PTHR24421">
    <property type="entry name" value="NITRATE/NITRITE SENSOR PROTEIN NARX-RELATED"/>
    <property type="match status" value="1"/>
</dbReference>
<feature type="transmembrane region" description="Helical" evidence="9">
    <location>
        <begin position="71"/>
        <end position="91"/>
    </location>
</feature>
<keyword evidence="12" id="KW-1185">Reference proteome</keyword>
<feature type="transmembrane region" description="Helical" evidence="9">
    <location>
        <begin position="46"/>
        <end position="64"/>
    </location>
</feature>
<comment type="caution">
    <text evidence="11">The sequence shown here is derived from an EMBL/GenBank/DDBJ whole genome shotgun (WGS) entry which is preliminary data.</text>
</comment>
<dbReference type="Pfam" id="PF02518">
    <property type="entry name" value="HATPase_c"/>
    <property type="match status" value="1"/>
</dbReference>
<dbReference type="InterPro" id="IPR003594">
    <property type="entry name" value="HATPase_dom"/>
</dbReference>
<comment type="catalytic activity">
    <reaction evidence="1">
        <text>ATP + protein L-histidine = ADP + protein N-phospho-L-histidine.</text>
        <dbReference type="EC" id="2.7.13.3"/>
    </reaction>
</comment>
<evidence type="ECO:0000256" key="1">
    <source>
        <dbReference type="ARBA" id="ARBA00000085"/>
    </source>
</evidence>
<evidence type="ECO:0000256" key="9">
    <source>
        <dbReference type="SAM" id="Phobius"/>
    </source>
</evidence>
<evidence type="ECO:0000256" key="3">
    <source>
        <dbReference type="ARBA" id="ARBA00022553"/>
    </source>
</evidence>
<name>A0ABV9W3G1_9ACTN</name>
<dbReference type="InterPro" id="IPR011712">
    <property type="entry name" value="Sig_transdc_His_kin_sub3_dim/P"/>
</dbReference>
<dbReference type="PANTHER" id="PTHR24421:SF10">
    <property type="entry name" value="NITRATE_NITRITE SENSOR PROTEIN NARQ"/>
    <property type="match status" value="1"/>
</dbReference>
<keyword evidence="3" id="KW-0597">Phosphoprotein</keyword>
<protein>
    <recommendedName>
        <fullName evidence="2">histidine kinase</fullName>
        <ecNumber evidence="2">2.7.13.3</ecNumber>
    </recommendedName>
</protein>
<dbReference type="GO" id="GO:0016301">
    <property type="term" value="F:kinase activity"/>
    <property type="evidence" value="ECO:0007669"/>
    <property type="project" value="UniProtKB-KW"/>
</dbReference>
<proteinExistence type="predicted"/>
<keyword evidence="8" id="KW-0902">Two-component regulatory system</keyword>
<keyword evidence="5" id="KW-0547">Nucleotide-binding</keyword>
<evidence type="ECO:0000256" key="8">
    <source>
        <dbReference type="ARBA" id="ARBA00023012"/>
    </source>
</evidence>
<feature type="transmembrane region" description="Helical" evidence="9">
    <location>
        <begin position="97"/>
        <end position="113"/>
    </location>
</feature>
<keyword evidence="9" id="KW-1133">Transmembrane helix</keyword>
<keyword evidence="9" id="KW-0812">Transmembrane</keyword>
<keyword evidence="6 11" id="KW-0418">Kinase</keyword>
<dbReference type="InterPro" id="IPR050482">
    <property type="entry name" value="Sensor_HK_TwoCompSys"/>
</dbReference>
<evidence type="ECO:0000256" key="4">
    <source>
        <dbReference type="ARBA" id="ARBA00022679"/>
    </source>
</evidence>
<sequence>MFRDELWRLWAEPRVADPPPRVGRDWALLAAGLAGAGLETVLRDDIVWWPVSVLITAGLCLATLWRRTHPLAMAAVAFGAGIVLTLIDAAAAHPEPIGLYTGMIVLVLVYSLFRWGSGRHVVLGSAVAGTAFALSTLVDDVPPSDYVGSFVFLTLPGVLGVSVRLWSAARDGELERMRAREREALARDLHDTVAHHVSAIVVRAQAGRVLVGADPATALTTLEDVEEEGARTLEAMRGMVSALRDGNTRDGNMRAELAPVAGVADLAALTRDPAGGLPIELRLDGPLDRLPLAVDGAVYRIVQESVTNARRHAVHASTVQVQVTAEPGRVRVTVRDDGVATRRGRSRAGYGLTGLRERVTLLGGSLEAGQLPGRGWLVEAQLPVGSGVHRGHPRPHR</sequence>
<keyword evidence="9" id="KW-0472">Membrane</keyword>
<evidence type="ECO:0000256" key="7">
    <source>
        <dbReference type="ARBA" id="ARBA00022840"/>
    </source>
</evidence>
<evidence type="ECO:0000313" key="11">
    <source>
        <dbReference type="EMBL" id="MFC5002514.1"/>
    </source>
</evidence>
<dbReference type="Pfam" id="PF07730">
    <property type="entry name" value="HisKA_3"/>
    <property type="match status" value="1"/>
</dbReference>
<evidence type="ECO:0000313" key="12">
    <source>
        <dbReference type="Proteomes" id="UP001595912"/>
    </source>
</evidence>
<dbReference type="SUPFAM" id="SSF55874">
    <property type="entry name" value="ATPase domain of HSP90 chaperone/DNA topoisomerase II/histidine kinase"/>
    <property type="match status" value="1"/>
</dbReference>
<feature type="domain" description="Histidine kinase/HSP90-like ATPase" evidence="10">
    <location>
        <begin position="293"/>
        <end position="386"/>
    </location>
</feature>
<keyword evidence="7" id="KW-0067">ATP-binding</keyword>
<dbReference type="EC" id="2.7.13.3" evidence="2"/>
<dbReference type="Gene3D" id="1.20.5.1930">
    <property type="match status" value="1"/>
</dbReference>
<accession>A0ABV9W3G1</accession>
<dbReference type="Gene3D" id="3.30.565.10">
    <property type="entry name" value="Histidine kinase-like ATPase, C-terminal domain"/>
    <property type="match status" value="1"/>
</dbReference>
<evidence type="ECO:0000259" key="10">
    <source>
        <dbReference type="SMART" id="SM00387"/>
    </source>
</evidence>
<dbReference type="CDD" id="cd16917">
    <property type="entry name" value="HATPase_UhpB-NarQ-NarX-like"/>
    <property type="match status" value="1"/>
</dbReference>
<evidence type="ECO:0000256" key="5">
    <source>
        <dbReference type="ARBA" id="ARBA00022741"/>
    </source>
</evidence>
<feature type="transmembrane region" description="Helical" evidence="9">
    <location>
        <begin position="120"/>
        <end position="138"/>
    </location>
</feature>
<organism evidence="11 12">
    <name type="scientific">Dactylosporangium cerinum</name>
    <dbReference type="NCBI Taxonomy" id="1434730"/>
    <lineage>
        <taxon>Bacteria</taxon>
        <taxon>Bacillati</taxon>
        <taxon>Actinomycetota</taxon>
        <taxon>Actinomycetes</taxon>
        <taxon>Micromonosporales</taxon>
        <taxon>Micromonosporaceae</taxon>
        <taxon>Dactylosporangium</taxon>
    </lineage>
</organism>